<evidence type="ECO:0000313" key="1">
    <source>
        <dbReference type="EMBL" id="CAH1433309.1"/>
    </source>
</evidence>
<dbReference type="AlphaFoldDB" id="A0AAU9NA34"/>
<organism evidence="1 2">
    <name type="scientific">Lactuca virosa</name>
    <dbReference type="NCBI Taxonomy" id="75947"/>
    <lineage>
        <taxon>Eukaryota</taxon>
        <taxon>Viridiplantae</taxon>
        <taxon>Streptophyta</taxon>
        <taxon>Embryophyta</taxon>
        <taxon>Tracheophyta</taxon>
        <taxon>Spermatophyta</taxon>
        <taxon>Magnoliopsida</taxon>
        <taxon>eudicotyledons</taxon>
        <taxon>Gunneridae</taxon>
        <taxon>Pentapetalae</taxon>
        <taxon>asterids</taxon>
        <taxon>campanulids</taxon>
        <taxon>Asterales</taxon>
        <taxon>Asteraceae</taxon>
        <taxon>Cichorioideae</taxon>
        <taxon>Cichorieae</taxon>
        <taxon>Lactucinae</taxon>
        <taxon>Lactuca</taxon>
    </lineage>
</organism>
<accession>A0AAU9NA34</accession>
<sequence>MPECPTQHLFGDDEIWEHYGGGRKKTNENLPDVIRPSYKNTRRRALSNINKNIIRAPPTYPYAANGLPGVKSQNSKLSLMRLTLKT</sequence>
<name>A0AAU9NA34_9ASTR</name>
<keyword evidence="2" id="KW-1185">Reference proteome</keyword>
<dbReference type="EMBL" id="CAKMRJ010003334">
    <property type="protein sequence ID" value="CAH1433309.1"/>
    <property type="molecule type" value="Genomic_DNA"/>
</dbReference>
<gene>
    <name evidence="1" type="ORF">LVIROSA_LOCUS19904</name>
</gene>
<proteinExistence type="predicted"/>
<evidence type="ECO:0000313" key="2">
    <source>
        <dbReference type="Proteomes" id="UP001157418"/>
    </source>
</evidence>
<comment type="caution">
    <text evidence="1">The sequence shown here is derived from an EMBL/GenBank/DDBJ whole genome shotgun (WGS) entry which is preliminary data.</text>
</comment>
<protein>
    <submittedName>
        <fullName evidence="1">Uncharacterized protein</fullName>
    </submittedName>
</protein>
<reference evidence="1 2" key="1">
    <citation type="submission" date="2022-01" db="EMBL/GenBank/DDBJ databases">
        <authorList>
            <person name="Xiong W."/>
            <person name="Schranz E."/>
        </authorList>
    </citation>
    <scope>NUCLEOTIDE SEQUENCE [LARGE SCALE GENOMIC DNA]</scope>
</reference>
<dbReference type="Proteomes" id="UP001157418">
    <property type="component" value="Unassembled WGS sequence"/>
</dbReference>